<organism evidence="1 2">
    <name type="scientific">Metapseudomonas otitidis</name>
    <dbReference type="NCBI Taxonomy" id="319939"/>
    <lineage>
        <taxon>Bacteria</taxon>
        <taxon>Pseudomonadati</taxon>
        <taxon>Pseudomonadota</taxon>
        <taxon>Gammaproteobacteria</taxon>
        <taxon>Pseudomonadales</taxon>
        <taxon>Pseudomonadaceae</taxon>
        <taxon>Metapseudomonas</taxon>
    </lineage>
</organism>
<protein>
    <submittedName>
        <fullName evidence="1">Uncharacterized protein</fullName>
    </submittedName>
</protein>
<evidence type="ECO:0000313" key="1">
    <source>
        <dbReference type="EMBL" id="MWK59925.1"/>
    </source>
</evidence>
<name>A0A7X3HDZ6_9GAMM</name>
<reference evidence="1 2" key="1">
    <citation type="submission" date="2019-12" db="EMBL/GenBank/DDBJ databases">
        <title>Draft genome sequence of Pseudomonas otitidis recovered from a chicken carcass.</title>
        <authorList>
            <person name="Vieira T.R."/>
            <person name="Oliviera E.F.C."/>
            <person name="Silva N.M.V."/>
            <person name="Sambrano G.E."/>
            <person name="Cibulski S.P."/>
            <person name="Cardoso M.R.I."/>
        </authorList>
    </citation>
    <scope>NUCLEOTIDE SEQUENCE [LARGE SCALE GENOMIC DNA]</scope>
    <source>
        <strain evidence="1 2">25_K</strain>
    </source>
</reference>
<sequence length="121" mass="13580">MEKTTRLYECHSCLMGSKDPVTCTNCGVLIRKLDLSGAMVIPPVWGVVVINEINQEELDAVSRVIDEVTNRFYQNFSTFEVDGALVIECNEIAAAKLIPRLEDELRGCRPDIVIYFEGNPE</sequence>
<evidence type="ECO:0000313" key="2">
    <source>
        <dbReference type="Proteomes" id="UP000461288"/>
    </source>
</evidence>
<accession>A0A7X3HDZ6</accession>
<dbReference type="Proteomes" id="UP000461288">
    <property type="component" value="Unassembled WGS sequence"/>
</dbReference>
<dbReference type="RefSeq" id="WP_160483185.1">
    <property type="nucleotide sequence ID" value="NZ_WTFN01000130.1"/>
</dbReference>
<dbReference type="AlphaFoldDB" id="A0A7X3HDZ6"/>
<proteinExistence type="predicted"/>
<gene>
    <name evidence="1" type="ORF">GO594_28415</name>
</gene>
<comment type="caution">
    <text evidence="1">The sequence shown here is derived from an EMBL/GenBank/DDBJ whole genome shotgun (WGS) entry which is preliminary data.</text>
</comment>
<dbReference type="EMBL" id="WTFN01000130">
    <property type="protein sequence ID" value="MWK59925.1"/>
    <property type="molecule type" value="Genomic_DNA"/>
</dbReference>